<organism evidence="2 3">
    <name type="scientific">Pectobacterium atrosepticum (strain SCRI 1043 / ATCC BAA-672)</name>
    <name type="common">Erwinia carotovora subsp. atroseptica</name>
    <dbReference type="NCBI Taxonomy" id="218491"/>
    <lineage>
        <taxon>Bacteria</taxon>
        <taxon>Pseudomonadati</taxon>
        <taxon>Pseudomonadota</taxon>
        <taxon>Gammaproteobacteria</taxon>
        <taxon>Enterobacterales</taxon>
        <taxon>Pectobacteriaceae</taxon>
        <taxon>Pectobacterium</taxon>
    </lineage>
</organism>
<keyword evidence="1" id="KW-0812">Transmembrane</keyword>
<accession>Q6D057</accession>
<dbReference type="EMBL" id="BX950851">
    <property type="protein sequence ID" value="CAG76841.1"/>
    <property type="molecule type" value="Genomic_DNA"/>
</dbReference>
<evidence type="ECO:0000256" key="1">
    <source>
        <dbReference type="SAM" id="Phobius"/>
    </source>
</evidence>
<evidence type="ECO:0000313" key="2">
    <source>
        <dbReference type="EMBL" id="CAG76841.1"/>
    </source>
</evidence>
<evidence type="ECO:0000313" key="3">
    <source>
        <dbReference type="Proteomes" id="UP000007966"/>
    </source>
</evidence>
<gene>
    <name evidence="2" type="ordered locus">ECA3944</name>
</gene>
<protein>
    <submittedName>
        <fullName evidence="2">Phage-related protein</fullName>
    </submittedName>
</protein>
<name>Q6D057_PECAS</name>
<feature type="transmembrane region" description="Helical" evidence="1">
    <location>
        <begin position="7"/>
        <end position="29"/>
    </location>
</feature>
<dbReference type="Proteomes" id="UP000007966">
    <property type="component" value="Chromosome"/>
</dbReference>
<dbReference type="AlphaFoldDB" id="Q6D057"/>
<dbReference type="STRING" id="218491.ECA3944"/>
<sequence length="69" mass="8029">MLIKDKCSLLFVVLFFNYHRFFMCIYISLTSTVNILYCGKEYINDMPASTFSQLSVPFNVVSVENFVII</sequence>
<dbReference type="KEGG" id="eca:ECA3944"/>
<proteinExistence type="predicted"/>
<keyword evidence="3" id="KW-1185">Reference proteome</keyword>
<dbReference type="HOGENOM" id="CLU_2772214_0_0_6"/>
<keyword evidence="1" id="KW-0472">Membrane</keyword>
<keyword evidence="1" id="KW-1133">Transmembrane helix</keyword>
<reference evidence="2" key="1">
    <citation type="submission" date="2004-02" db="EMBL/GenBank/DDBJ databases">
        <title>The genome sequence of the enterobacterial phytopathogen Erwinia carotovora subsp. atroseptica SCRI1043 and functional genomic identification of novel virulence factors.</title>
        <authorList>
            <person name="Bell K.S."/>
            <person name="Sebaihia M."/>
            <person name="Pritchard L."/>
            <person name="Holden M."/>
            <person name="Hyman L.J."/>
            <person name="Holeva M.C."/>
            <person name="Thomson N.R."/>
            <person name="Bentley S.D."/>
            <person name="Churcher C."/>
            <person name="Mungall K."/>
            <person name="Atkin R."/>
            <person name="Bason N."/>
            <person name="Brooks K."/>
            <person name="Chillingworth T."/>
            <person name="Clark K."/>
            <person name="Doggett J."/>
            <person name="Fraser A."/>
            <person name="Hance Z."/>
            <person name="Hauser H."/>
            <person name="Jagels K."/>
            <person name="Moule S."/>
            <person name="Norbertczak H."/>
            <person name="Ormond D."/>
            <person name="Price C."/>
            <person name="Quail M.A."/>
            <person name="Sanders M."/>
            <person name="Walker D."/>
            <person name="Whitehead S."/>
            <person name="Salmond G.P.C."/>
            <person name="Birch P.R.J."/>
            <person name="Barrell B.G."/>
            <person name="Parkhill J."/>
            <person name="Toth I.K."/>
        </authorList>
    </citation>
    <scope>NUCLEOTIDE SEQUENCE</scope>
    <source>
        <strain evidence="2">SCRI1043</strain>
    </source>
</reference>